<sequence>GGLILLAKVAGLSKLGHVRQGGEELAIINVLKLTALLQYTAESLHLRQLLAAGMPPGEGPLAEAAPRYLAALEANSSWTYSQKKHVVLRLIELARYFAKQPGQGVKERGSPFAPLFDDQCAGTRSALMTCFASRSEQA</sequence>
<proteinExistence type="predicted"/>
<gene>
    <name evidence="1" type="ORF">HaLaN_00315</name>
</gene>
<protein>
    <submittedName>
        <fullName evidence="1">Uncharacterized protein</fullName>
    </submittedName>
</protein>
<comment type="caution">
    <text evidence="1">The sequence shown here is derived from an EMBL/GenBank/DDBJ whole genome shotgun (WGS) entry which is preliminary data.</text>
</comment>
<accession>A0A699Y6W5</accession>
<name>A0A699Y6W5_HAELA</name>
<reference evidence="1 2" key="1">
    <citation type="submission" date="2020-02" db="EMBL/GenBank/DDBJ databases">
        <title>Draft genome sequence of Haematococcus lacustris strain NIES-144.</title>
        <authorList>
            <person name="Morimoto D."/>
            <person name="Nakagawa S."/>
            <person name="Yoshida T."/>
            <person name="Sawayama S."/>
        </authorList>
    </citation>
    <scope>NUCLEOTIDE SEQUENCE [LARGE SCALE GENOMIC DNA]</scope>
    <source>
        <strain evidence="1 2">NIES-144</strain>
    </source>
</reference>
<organism evidence="1 2">
    <name type="scientific">Haematococcus lacustris</name>
    <name type="common">Green alga</name>
    <name type="synonym">Haematococcus pluvialis</name>
    <dbReference type="NCBI Taxonomy" id="44745"/>
    <lineage>
        <taxon>Eukaryota</taxon>
        <taxon>Viridiplantae</taxon>
        <taxon>Chlorophyta</taxon>
        <taxon>core chlorophytes</taxon>
        <taxon>Chlorophyceae</taxon>
        <taxon>CS clade</taxon>
        <taxon>Chlamydomonadales</taxon>
        <taxon>Haematococcaceae</taxon>
        <taxon>Haematococcus</taxon>
    </lineage>
</organism>
<evidence type="ECO:0000313" key="2">
    <source>
        <dbReference type="Proteomes" id="UP000485058"/>
    </source>
</evidence>
<keyword evidence="2" id="KW-1185">Reference proteome</keyword>
<feature type="non-terminal residue" evidence="1">
    <location>
        <position position="1"/>
    </location>
</feature>
<evidence type="ECO:0000313" key="1">
    <source>
        <dbReference type="EMBL" id="GFH05793.1"/>
    </source>
</evidence>
<dbReference type="Proteomes" id="UP000485058">
    <property type="component" value="Unassembled WGS sequence"/>
</dbReference>
<dbReference type="AlphaFoldDB" id="A0A699Y6W5"/>
<dbReference type="EMBL" id="BLLF01000009">
    <property type="protein sequence ID" value="GFH05793.1"/>
    <property type="molecule type" value="Genomic_DNA"/>
</dbReference>